<dbReference type="InterPro" id="IPR000524">
    <property type="entry name" value="Tscrpt_reg_HTH_GntR"/>
</dbReference>
<evidence type="ECO:0000256" key="3">
    <source>
        <dbReference type="ARBA" id="ARBA00023163"/>
    </source>
</evidence>
<sequence>MTTTEPRTAIASQRIADELRGAILDGSLAPGERILQEELATRYRASRLPVREAIRILEAEGLVSIVANSGAWVSKLDLDECVHAYKIRERIEPLALAESIPRLGTQQLERLAELVDAMEAGTDVENFLVLDREFHLLTYSESRMDSLNQLIERLWNTTQPYRRAFSIAIGSERNWMIHAEHKLLMEAIKRRDVDEAERTILGHIRRTRIELEGRSDLFL</sequence>
<dbReference type="Proteomes" id="UP000198867">
    <property type="component" value="Unassembled WGS sequence"/>
</dbReference>
<dbReference type="PROSITE" id="PS50949">
    <property type="entry name" value="HTH_GNTR"/>
    <property type="match status" value="1"/>
</dbReference>
<dbReference type="Gene3D" id="1.10.10.10">
    <property type="entry name" value="Winged helix-like DNA-binding domain superfamily/Winged helix DNA-binding domain"/>
    <property type="match status" value="1"/>
</dbReference>
<evidence type="ECO:0000256" key="2">
    <source>
        <dbReference type="ARBA" id="ARBA00023125"/>
    </source>
</evidence>
<dbReference type="STRING" id="995034.SAMN05216219_2272"/>
<organism evidence="5 6">
    <name type="scientific">Mycetocola miduiensis</name>
    <dbReference type="NCBI Taxonomy" id="995034"/>
    <lineage>
        <taxon>Bacteria</taxon>
        <taxon>Bacillati</taxon>
        <taxon>Actinomycetota</taxon>
        <taxon>Actinomycetes</taxon>
        <taxon>Micrococcales</taxon>
        <taxon>Microbacteriaceae</taxon>
        <taxon>Mycetocola</taxon>
    </lineage>
</organism>
<dbReference type="InterPro" id="IPR036390">
    <property type="entry name" value="WH_DNA-bd_sf"/>
</dbReference>
<evidence type="ECO:0000313" key="5">
    <source>
        <dbReference type="EMBL" id="SFN83254.1"/>
    </source>
</evidence>
<evidence type="ECO:0000256" key="1">
    <source>
        <dbReference type="ARBA" id="ARBA00023015"/>
    </source>
</evidence>
<dbReference type="SUPFAM" id="SSF46785">
    <property type="entry name" value="Winged helix' DNA-binding domain"/>
    <property type="match status" value="1"/>
</dbReference>
<dbReference type="SUPFAM" id="SSF48008">
    <property type="entry name" value="GntR ligand-binding domain-like"/>
    <property type="match status" value="1"/>
</dbReference>
<dbReference type="OrthoDB" id="9816161at2"/>
<keyword evidence="6" id="KW-1185">Reference proteome</keyword>
<keyword evidence="2" id="KW-0238">DNA-binding</keyword>
<dbReference type="Pfam" id="PF00392">
    <property type="entry name" value="GntR"/>
    <property type="match status" value="1"/>
</dbReference>
<dbReference type="PANTHER" id="PTHR43537:SF24">
    <property type="entry name" value="GLUCONATE OPERON TRANSCRIPTIONAL REPRESSOR"/>
    <property type="match status" value="1"/>
</dbReference>
<dbReference type="CDD" id="cd07377">
    <property type="entry name" value="WHTH_GntR"/>
    <property type="match status" value="1"/>
</dbReference>
<dbReference type="InterPro" id="IPR011711">
    <property type="entry name" value="GntR_C"/>
</dbReference>
<evidence type="ECO:0000259" key="4">
    <source>
        <dbReference type="PROSITE" id="PS50949"/>
    </source>
</evidence>
<keyword evidence="1" id="KW-0805">Transcription regulation</keyword>
<dbReference type="EMBL" id="FOVM01000006">
    <property type="protein sequence ID" value="SFN83254.1"/>
    <property type="molecule type" value="Genomic_DNA"/>
</dbReference>
<dbReference type="PANTHER" id="PTHR43537">
    <property type="entry name" value="TRANSCRIPTIONAL REGULATOR, GNTR FAMILY"/>
    <property type="match status" value="1"/>
</dbReference>
<name>A0A1I5C8V0_9MICO</name>
<keyword evidence="3" id="KW-0804">Transcription</keyword>
<accession>A0A1I5C8V0</accession>
<feature type="domain" description="HTH gntR-type" evidence="4">
    <location>
        <begin position="9"/>
        <end position="76"/>
    </location>
</feature>
<protein>
    <submittedName>
        <fullName evidence="5">Transcriptional regulator, GntR family</fullName>
    </submittedName>
</protein>
<dbReference type="InterPro" id="IPR036388">
    <property type="entry name" value="WH-like_DNA-bd_sf"/>
</dbReference>
<reference evidence="6" key="1">
    <citation type="submission" date="2016-10" db="EMBL/GenBank/DDBJ databases">
        <authorList>
            <person name="Varghese N."/>
            <person name="Submissions S."/>
        </authorList>
    </citation>
    <scope>NUCLEOTIDE SEQUENCE [LARGE SCALE GENOMIC DNA]</scope>
    <source>
        <strain evidence="6">CGMCC 1.11101</strain>
    </source>
</reference>
<dbReference type="GO" id="GO:0003677">
    <property type="term" value="F:DNA binding"/>
    <property type="evidence" value="ECO:0007669"/>
    <property type="project" value="UniProtKB-KW"/>
</dbReference>
<dbReference type="Gene3D" id="1.20.120.530">
    <property type="entry name" value="GntR ligand-binding domain-like"/>
    <property type="match status" value="1"/>
</dbReference>
<evidence type="ECO:0000313" key="6">
    <source>
        <dbReference type="Proteomes" id="UP000198867"/>
    </source>
</evidence>
<dbReference type="AlphaFoldDB" id="A0A1I5C8V0"/>
<dbReference type="SMART" id="SM00895">
    <property type="entry name" value="FCD"/>
    <property type="match status" value="1"/>
</dbReference>
<dbReference type="SMART" id="SM00345">
    <property type="entry name" value="HTH_GNTR"/>
    <property type="match status" value="1"/>
</dbReference>
<gene>
    <name evidence="5" type="ORF">SAMN05216219_2272</name>
</gene>
<dbReference type="Pfam" id="PF07729">
    <property type="entry name" value="FCD"/>
    <property type="match status" value="1"/>
</dbReference>
<dbReference type="InterPro" id="IPR008920">
    <property type="entry name" value="TF_FadR/GntR_C"/>
</dbReference>
<dbReference type="RefSeq" id="WP_090711507.1">
    <property type="nucleotide sequence ID" value="NZ_FOVM01000006.1"/>
</dbReference>
<dbReference type="GO" id="GO:0003700">
    <property type="term" value="F:DNA-binding transcription factor activity"/>
    <property type="evidence" value="ECO:0007669"/>
    <property type="project" value="InterPro"/>
</dbReference>
<proteinExistence type="predicted"/>